<keyword evidence="1" id="KW-0812">Transmembrane</keyword>
<feature type="transmembrane region" description="Helical" evidence="1">
    <location>
        <begin position="45"/>
        <end position="67"/>
    </location>
</feature>
<feature type="transmembrane region" description="Helical" evidence="1">
    <location>
        <begin position="74"/>
        <end position="94"/>
    </location>
</feature>
<evidence type="ECO:0000313" key="2">
    <source>
        <dbReference type="EMBL" id="MBC3909667.1"/>
    </source>
</evidence>
<dbReference type="RefSeq" id="WP_222616602.1">
    <property type="nucleotide sequence ID" value="NZ_JACOFX010000011.1"/>
</dbReference>
<dbReference type="EMBL" id="JACOFX010000011">
    <property type="protein sequence ID" value="MBC3909667.1"/>
    <property type="molecule type" value="Genomic_DNA"/>
</dbReference>
<name>A0ABR6ZD35_9BURK</name>
<protein>
    <submittedName>
        <fullName evidence="2">Uncharacterized protein</fullName>
    </submittedName>
</protein>
<organism evidence="2 3">
    <name type="scientific">Undibacterium umbellatum</name>
    <dbReference type="NCBI Taxonomy" id="2762300"/>
    <lineage>
        <taxon>Bacteria</taxon>
        <taxon>Pseudomonadati</taxon>
        <taxon>Pseudomonadota</taxon>
        <taxon>Betaproteobacteria</taxon>
        <taxon>Burkholderiales</taxon>
        <taxon>Oxalobacteraceae</taxon>
        <taxon>Undibacterium</taxon>
    </lineage>
</organism>
<proteinExistence type="predicted"/>
<evidence type="ECO:0000256" key="1">
    <source>
        <dbReference type="SAM" id="Phobius"/>
    </source>
</evidence>
<keyword evidence="1" id="KW-1133">Transmembrane helix</keyword>
<gene>
    <name evidence="2" type="ORF">H8L47_19050</name>
</gene>
<comment type="caution">
    <text evidence="2">The sequence shown here is derived from an EMBL/GenBank/DDBJ whole genome shotgun (WGS) entry which is preliminary data.</text>
</comment>
<reference evidence="2 3" key="1">
    <citation type="submission" date="2020-08" db="EMBL/GenBank/DDBJ databases">
        <title>Novel species isolated from subtropical streams in China.</title>
        <authorList>
            <person name="Lu H."/>
        </authorList>
    </citation>
    <scope>NUCLEOTIDE SEQUENCE [LARGE SCALE GENOMIC DNA]</scope>
    <source>
        <strain evidence="2 3">NL8W</strain>
    </source>
</reference>
<dbReference type="Proteomes" id="UP000646911">
    <property type="component" value="Unassembled WGS sequence"/>
</dbReference>
<evidence type="ECO:0000313" key="3">
    <source>
        <dbReference type="Proteomes" id="UP000646911"/>
    </source>
</evidence>
<sequence>MKTTMTRYRASGTHFFLSCLIGLGLLLLCWFMWYPTPMLSAIGGYEIFFLIVGIDVVLGPALTLVVFNPKKKWLVADLAVIAILQMSALVYGVGTLLEARPAYIAALGKSFVLVQASEITDSNLAKGKATLPLWGPKLIGTKEPTEKEDISLINIMADVGGKGHLPQLHIPYEDMREEILKNALEFEALAKDNEGKRAEIQSWLKSHDCDNNQCKFQPIKINVSIFPAVIDAKTAAYRGIMPINGLQM</sequence>
<accession>A0ABR6ZD35</accession>
<feature type="transmembrane region" description="Helical" evidence="1">
    <location>
        <begin position="12"/>
        <end position="33"/>
    </location>
</feature>
<keyword evidence="1" id="KW-0472">Membrane</keyword>
<keyword evidence="3" id="KW-1185">Reference proteome</keyword>